<dbReference type="eggNOG" id="KOG0017">
    <property type="taxonomic scope" value="Eukaryota"/>
</dbReference>
<keyword evidence="3" id="KW-1185">Reference proteome</keyword>
<dbReference type="HOGENOM" id="CLU_681850_0_0_1"/>
<feature type="compositionally biased region" description="Polar residues" evidence="1">
    <location>
        <begin position="297"/>
        <end position="321"/>
    </location>
</feature>
<evidence type="ECO:0000313" key="2">
    <source>
        <dbReference type="EMBL" id="CCF50241.1"/>
    </source>
</evidence>
<gene>
    <name evidence="2" type="ORF">UHOR_07815</name>
</gene>
<sequence length="404" mass="45215">MLEVQQSTQWQAHEIMLAQGIKEVRVNQGELWTISFHNLCLSARIKVTALLMQQHTDNAFTKCAMQSIQKVAQCRMFDSNVEEQWWPYTISQAAYICNWLAGTTQGNKTPFKVLYGKTPNLCNVCHFGCIAYVVLCGNTKTTWLCNNLTASKHLHPCTLQGMYLGYSSAAHAIKGHQVWLKDLDHIVIAKDICFSELEGLNTGAQSLHTPVFSGENDLLCLYSWLPTDDELPDPNDNDIVNHSLPFFSRHNDNEELTPFPEWDQIMSEIQEASEIVIDMDAIHTDLHHQLNEATAKGGTSTTPGDPNDTSQLESPQFSSHNDYMLPRPKSLDNKMPDPLTLCSYMALTTRCTIGPTTEALDHYFDQMAFVATVMDGVALTASSQQLRSTDGILLKLLLLSEVKS</sequence>
<evidence type="ECO:0000313" key="3">
    <source>
        <dbReference type="Proteomes" id="UP000006174"/>
    </source>
</evidence>
<dbReference type="STRING" id="1128400.I2FTJ8"/>
<evidence type="ECO:0000256" key="1">
    <source>
        <dbReference type="SAM" id="MobiDB-lite"/>
    </source>
</evidence>
<reference evidence="2 3" key="1">
    <citation type="journal article" date="2012" name="Plant Cell">
        <title>Genome comparison of barley and maize smut fungi reveals targeted loss of RNA silencing components and species-specific presence of transposable elements.</title>
        <authorList>
            <person name="Laurie J.D."/>
            <person name="Ali S."/>
            <person name="Linning R."/>
            <person name="Mannhaupt G."/>
            <person name="Wong P."/>
            <person name="Gueldener U."/>
            <person name="Muensterkoetter M."/>
            <person name="Moore R."/>
            <person name="Kahmann R."/>
            <person name="Bakkeren G."/>
            <person name="Schirawski J."/>
        </authorList>
    </citation>
    <scope>NUCLEOTIDE SEQUENCE [LARGE SCALE GENOMIC DNA]</scope>
    <source>
        <strain evidence="3">Uh4875-4</strain>
    </source>
</reference>
<feature type="region of interest" description="Disordered" evidence="1">
    <location>
        <begin position="294"/>
        <end position="332"/>
    </location>
</feature>
<protein>
    <submittedName>
        <fullName evidence="2">Conserved uncharacterized protein</fullName>
    </submittedName>
</protein>
<dbReference type="EMBL" id="CAGI01000153">
    <property type="protein sequence ID" value="CCF50241.1"/>
    <property type="molecule type" value="Genomic_DNA"/>
</dbReference>
<proteinExistence type="predicted"/>
<name>I2FTJ8_USTHO</name>
<organism evidence="2 3">
    <name type="scientific">Ustilago hordei</name>
    <name type="common">Barley covered smut fungus</name>
    <dbReference type="NCBI Taxonomy" id="120017"/>
    <lineage>
        <taxon>Eukaryota</taxon>
        <taxon>Fungi</taxon>
        <taxon>Dikarya</taxon>
        <taxon>Basidiomycota</taxon>
        <taxon>Ustilaginomycotina</taxon>
        <taxon>Ustilaginomycetes</taxon>
        <taxon>Ustilaginales</taxon>
        <taxon>Ustilaginaceae</taxon>
        <taxon>Ustilago</taxon>
    </lineage>
</organism>
<accession>I2FTJ8</accession>
<comment type="caution">
    <text evidence="2">The sequence shown here is derived from an EMBL/GenBank/DDBJ whole genome shotgun (WGS) entry which is preliminary data.</text>
</comment>
<dbReference type="Proteomes" id="UP000006174">
    <property type="component" value="Unassembled WGS sequence"/>
</dbReference>
<dbReference type="AlphaFoldDB" id="I2FTJ8"/>